<dbReference type="AlphaFoldDB" id="A0A3P8EV61"/>
<accession>A0A3P8EV61</accession>
<evidence type="ECO:0000313" key="1">
    <source>
        <dbReference type="EMBL" id="VDP47425.1"/>
    </source>
</evidence>
<name>A0A3P8EV61_HELPZ</name>
<evidence type="ECO:0008006" key="2">
    <source>
        <dbReference type="Google" id="ProtNLM"/>
    </source>
</evidence>
<organism evidence="1">
    <name type="scientific">Heligmosomoides polygyrus</name>
    <name type="common">Parasitic roundworm</name>
    <dbReference type="NCBI Taxonomy" id="6339"/>
    <lineage>
        <taxon>Eukaryota</taxon>
        <taxon>Metazoa</taxon>
        <taxon>Ecdysozoa</taxon>
        <taxon>Nematoda</taxon>
        <taxon>Chromadorea</taxon>
        <taxon>Rhabditida</taxon>
        <taxon>Rhabditina</taxon>
        <taxon>Rhabditomorpha</taxon>
        <taxon>Strongyloidea</taxon>
        <taxon>Heligmosomidae</taxon>
        <taxon>Heligmosomoides</taxon>
    </lineage>
</organism>
<sequence>MSDGNGSFLLYDPATKVSFFTGGSHLTEAGLQKIRPVYERIAKQLAG</sequence>
<proteinExistence type="predicted"/>
<dbReference type="EMBL" id="UZAH01036893">
    <property type="protein sequence ID" value="VDP47425.1"/>
    <property type="molecule type" value="Genomic_DNA"/>
</dbReference>
<dbReference type="OrthoDB" id="5825384at2759"/>
<reference evidence="1" key="1">
    <citation type="submission" date="2018-11" db="EMBL/GenBank/DDBJ databases">
        <authorList>
            <consortium name="Pathogen Informatics"/>
        </authorList>
    </citation>
    <scope>NUCLEOTIDE SEQUENCE [LARGE SCALE GENOMIC DNA]</scope>
</reference>
<protein>
    <recommendedName>
        <fullName evidence="2">SGNH domain-containing protein</fullName>
    </recommendedName>
</protein>
<gene>
    <name evidence="1" type="ORF">HPBE_LOCUS24808</name>
</gene>